<keyword evidence="2" id="KW-0813">Transport</keyword>
<dbReference type="InterPro" id="IPR016024">
    <property type="entry name" value="ARM-type_fold"/>
</dbReference>
<dbReference type="AlphaFoldDB" id="A0A0M0JLB9"/>
<evidence type="ECO:0000256" key="2">
    <source>
        <dbReference type="ARBA" id="ARBA00022448"/>
    </source>
</evidence>
<dbReference type="InterPro" id="IPR000225">
    <property type="entry name" value="Armadillo"/>
</dbReference>
<protein>
    <submittedName>
        <fullName evidence="5">Uncharacterized protein</fullName>
    </submittedName>
</protein>
<feature type="region of interest" description="Disordered" evidence="4">
    <location>
        <begin position="834"/>
        <end position="854"/>
    </location>
</feature>
<evidence type="ECO:0000313" key="6">
    <source>
        <dbReference type="Proteomes" id="UP000037460"/>
    </source>
</evidence>
<dbReference type="PANTHER" id="PTHR23316">
    <property type="entry name" value="IMPORTIN ALPHA"/>
    <property type="match status" value="1"/>
</dbReference>
<feature type="region of interest" description="Disordered" evidence="4">
    <location>
        <begin position="1"/>
        <end position="50"/>
    </location>
</feature>
<dbReference type="EMBL" id="JWZX01002771">
    <property type="protein sequence ID" value="KOO27043.1"/>
    <property type="molecule type" value="Genomic_DNA"/>
</dbReference>
<comment type="caution">
    <text evidence="5">The sequence shown here is derived from an EMBL/GenBank/DDBJ whole genome shotgun (WGS) entry which is preliminary data.</text>
</comment>
<keyword evidence="6" id="KW-1185">Reference proteome</keyword>
<dbReference type="GO" id="GO:0015031">
    <property type="term" value="P:protein transport"/>
    <property type="evidence" value="ECO:0007669"/>
    <property type="project" value="UniProtKB-KW"/>
</dbReference>
<evidence type="ECO:0000256" key="1">
    <source>
        <dbReference type="ARBA" id="ARBA00010394"/>
    </source>
</evidence>
<evidence type="ECO:0000256" key="4">
    <source>
        <dbReference type="SAM" id="MobiDB-lite"/>
    </source>
</evidence>
<dbReference type="Proteomes" id="UP000037460">
    <property type="component" value="Unassembled WGS sequence"/>
</dbReference>
<keyword evidence="3" id="KW-0653">Protein transport</keyword>
<name>A0A0M0JLB9_9EUKA</name>
<sequence>MNSYTRPRNQEAPLNAEATPRSWDLNEIAARLPHAGTEPESEPGAQKKKKGVMSKLGGLHLFPKKKLAEVEASNRGAAVAAAAMPEHVHLFGTSREEAAAADVDTLLVIMIDATLPVPKRVDAAKAISTLVQRVAREVGATAEPAADSIKDGSLALRLVDVLGAVSEPPVQAALCHAIWLLAVEDRVKDALAGGGGILYLGALLSSSDPTVQQEVTLLLITVITTETACQQLVAADGVRPLLALISLPERELPNVAQTRSCALHLISRICAHNGAPALLAAGAAVPVIREMMRAAMIANWTGRTGSADAVDSRAAAEASKDAGQALSVLAAFGAIGDSGVEAVRHAVRQASALPALVALLACRQEEVHKAAATILALLDPTDKAQLTVLENSGGITLLCETLVSTSAAEATHLQAMQALATLSAAPTSAVAIAEYPRALATYVNIIVAPPTETAKAAALTTLANLSSLGALSLEPLRSLPFQSALAGVIMATKGRAHGGAQTEARTAALGLLAKVSEDRLCRRELVLLNLPPALSMAISEGGEGARHATHALSHFAADDTFRLQLASWGALPPLAQQLSASTQLDARTRAMALSALANFSYVDPTALSAVPGVLATLGRLLFEQDAAVLTMALTALSNLVGFAETVAPALLAAGTPRAVHALLSHNDHHVVEQSLATLLKLSGDRALAGAFVEVPGAITSVVFLIGSSALAQAGAVPLLIVHMSASEPNAAVPLAAALGAMLESWPEARGAALEAGGAAALGTALLGCTEADGRTVLALTLAAVVRGDVGAAQAACGWQGIIAVLVAAAATVSTPLRELAAAAEPGLAAAVAGASPKAPGTAQPAAAPAVGEAVTKPKPLVGPQAVKMLAYDDEKPQPVRTSLKSRPAATDLD</sequence>
<comment type="similarity">
    <text evidence="1">Belongs to the importin alpha family.</text>
</comment>
<proteinExistence type="inferred from homology"/>
<feature type="region of interest" description="Disordered" evidence="4">
    <location>
        <begin position="869"/>
        <end position="893"/>
    </location>
</feature>
<dbReference type="InterPro" id="IPR011989">
    <property type="entry name" value="ARM-like"/>
</dbReference>
<reference evidence="6" key="1">
    <citation type="journal article" date="2015" name="PLoS Genet.">
        <title>Genome Sequence and Transcriptome Analyses of Chrysochromulina tobin: Metabolic Tools for Enhanced Algal Fitness in the Prominent Order Prymnesiales (Haptophyceae).</title>
        <authorList>
            <person name="Hovde B.T."/>
            <person name="Deodato C.R."/>
            <person name="Hunsperger H.M."/>
            <person name="Ryken S.A."/>
            <person name="Yost W."/>
            <person name="Jha R.K."/>
            <person name="Patterson J."/>
            <person name="Monnat R.J. Jr."/>
            <person name="Barlow S.B."/>
            <person name="Starkenburg S.R."/>
            <person name="Cattolico R.A."/>
        </authorList>
    </citation>
    <scope>NUCLEOTIDE SEQUENCE</scope>
    <source>
        <strain evidence="6">CCMP291</strain>
    </source>
</reference>
<dbReference type="OrthoDB" id="10689309at2759"/>
<gene>
    <name evidence="5" type="ORF">Ctob_004130</name>
</gene>
<dbReference type="Gene3D" id="1.25.10.10">
    <property type="entry name" value="Leucine-rich Repeat Variant"/>
    <property type="match status" value="4"/>
</dbReference>
<dbReference type="SUPFAM" id="SSF48371">
    <property type="entry name" value="ARM repeat"/>
    <property type="match status" value="2"/>
</dbReference>
<organism evidence="5 6">
    <name type="scientific">Chrysochromulina tobinii</name>
    <dbReference type="NCBI Taxonomy" id="1460289"/>
    <lineage>
        <taxon>Eukaryota</taxon>
        <taxon>Haptista</taxon>
        <taxon>Haptophyta</taxon>
        <taxon>Prymnesiophyceae</taxon>
        <taxon>Prymnesiales</taxon>
        <taxon>Chrysochromulinaceae</taxon>
        <taxon>Chrysochromulina</taxon>
    </lineage>
</organism>
<accession>A0A0M0JLB9</accession>
<dbReference type="SMART" id="SM00185">
    <property type="entry name" value="ARM"/>
    <property type="match status" value="6"/>
</dbReference>
<evidence type="ECO:0000256" key="3">
    <source>
        <dbReference type="ARBA" id="ARBA00022927"/>
    </source>
</evidence>
<evidence type="ECO:0000313" key="5">
    <source>
        <dbReference type="EMBL" id="KOO27043.1"/>
    </source>
</evidence>